<name>A0A0M8P1L4_9EURO</name>
<evidence type="ECO:0000313" key="2">
    <source>
        <dbReference type="Proteomes" id="UP000037696"/>
    </source>
</evidence>
<dbReference type="EMBL" id="LHQQ01000077">
    <property type="protein sequence ID" value="KOS43606.1"/>
    <property type="molecule type" value="Genomic_DNA"/>
</dbReference>
<keyword evidence="2" id="KW-1185">Reference proteome</keyword>
<organism evidence="1 2">
    <name type="scientific">Penicillium nordicum</name>
    <dbReference type="NCBI Taxonomy" id="229535"/>
    <lineage>
        <taxon>Eukaryota</taxon>
        <taxon>Fungi</taxon>
        <taxon>Dikarya</taxon>
        <taxon>Ascomycota</taxon>
        <taxon>Pezizomycotina</taxon>
        <taxon>Eurotiomycetes</taxon>
        <taxon>Eurotiomycetidae</taxon>
        <taxon>Eurotiales</taxon>
        <taxon>Aspergillaceae</taxon>
        <taxon>Penicillium</taxon>
    </lineage>
</organism>
<dbReference type="OrthoDB" id="10465240at2759"/>
<evidence type="ECO:0000313" key="1">
    <source>
        <dbReference type="EMBL" id="KOS43606.1"/>
    </source>
</evidence>
<reference evidence="1 2" key="1">
    <citation type="submission" date="2015-08" db="EMBL/GenBank/DDBJ databases">
        <title>Genome sequencing of Penicillium nordicum.</title>
        <authorList>
            <person name="Nguyen H.D."/>
            <person name="Seifert K.A."/>
        </authorList>
    </citation>
    <scope>NUCLEOTIDE SEQUENCE [LARGE SCALE GENOMIC DNA]</scope>
    <source>
        <strain evidence="1 2">DAOMC 185683</strain>
    </source>
</reference>
<accession>A0A0M8P1L4</accession>
<comment type="caution">
    <text evidence="1">The sequence shown here is derived from an EMBL/GenBank/DDBJ whole genome shotgun (WGS) entry which is preliminary data.</text>
</comment>
<dbReference type="Proteomes" id="UP000037696">
    <property type="component" value="Unassembled WGS sequence"/>
</dbReference>
<proteinExistence type="predicted"/>
<dbReference type="AlphaFoldDB" id="A0A0M8P1L4"/>
<protein>
    <submittedName>
        <fullName evidence="1">Uncharacterized protein</fullName>
    </submittedName>
</protein>
<sequence length="138" mass="15583">MSDVCLHRAFPSHRHDFSLIHLPHLSPAFCPSVPGQPGADWGVKRGTSSPCWNATSNIYSSSFVHHLHFIFHLTLSILRFSCSPFIPRLLLTGPGATWCRLGSEEREFVVMFVLQRLLPFILPFPQRWLAPHRGAGVQ</sequence>
<gene>
    <name evidence="1" type="ORF">ACN38_g5473</name>
</gene>